<dbReference type="InterPro" id="IPR021858">
    <property type="entry name" value="Fun_TF"/>
</dbReference>
<organism evidence="4 5">
    <name type="scientific">Coniochaeta ligniaria NRRL 30616</name>
    <dbReference type="NCBI Taxonomy" id="1408157"/>
    <lineage>
        <taxon>Eukaryota</taxon>
        <taxon>Fungi</taxon>
        <taxon>Dikarya</taxon>
        <taxon>Ascomycota</taxon>
        <taxon>Pezizomycotina</taxon>
        <taxon>Sordariomycetes</taxon>
        <taxon>Sordariomycetidae</taxon>
        <taxon>Coniochaetales</taxon>
        <taxon>Coniochaetaceae</taxon>
        <taxon>Coniochaeta</taxon>
    </lineage>
</organism>
<evidence type="ECO:0000313" key="4">
    <source>
        <dbReference type="EMBL" id="OIW33525.1"/>
    </source>
</evidence>
<feature type="non-terminal residue" evidence="4">
    <location>
        <position position="505"/>
    </location>
</feature>
<evidence type="ECO:0000259" key="3">
    <source>
        <dbReference type="PROSITE" id="PS50048"/>
    </source>
</evidence>
<dbReference type="GO" id="GO:0008270">
    <property type="term" value="F:zinc ion binding"/>
    <property type="evidence" value="ECO:0007669"/>
    <property type="project" value="InterPro"/>
</dbReference>
<gene>
    <name evidence="4" type="ORF">CONLIGDRAFT_590942</name>
</gene>
<dbReference type="InterPro" id="IPR036864">
    <property type="entry name" value="Zn2-C6_fun-type_DNA-bd_sf"/>
</dbReference>
<evidence type="ECO:0000256" key="1">
    <source>
        <dbReference type="ARBA" id="ARBA00023242"/>
    </source>
</evidence>
<dbReference type="GO" id="GO:0000981">
    <property type="term" value="F:DNA-binding transcription factor activity, RNA polymerase II-specific"/>
    <property type="evidence" value="ECO:0007669"/>
    <property type="project" value="InterPro"/>
</dbReference>
<dbReference type="SMART" id="SM00066">
    <property type="entry name" value="GAL4"/>
    <property type="match status" value="1"/>
</dbReference>
<dbReference type="PROSITE" id="PS50048">
    <property type="entry name" value="ZN2_CY6_FUNGAL_2"/>
    <property type="match status" value="1"/>
</dbReference>
<dbReference type="Pfam" id="PF00172">
    <property type="entry name" value="Zn_clus"/>
    <property type="match status" value="1"/>
</dbReference>
<dbReference type="PANTHER" id="PTHR38111">
    <property type="entry name" value="ZN(2)-C6 FUNGAL-TYPE DOMAIN-CONTAINING PROTEIN-RELATED"/>
    <property type="match status" value="1"/>
</dbReference>
<dbReference type="InterPro" id="IPR053178">
    <property type="entry name" value="Osmoadaptation_assoc"/>
</dbReference>
<dbReference type="SUPFAM" id="SSF57701">
    <property type="entry name" value="Zn2/Cys6 DNA-binding domain"/>
    <property type="match status" value="1"/>
</dbReference>
<keyword evidence="5" id="KW-1185">Reference proteome</keyword>
<name>A0A1J7J220_9PEZI</name>
<protein>
    <submittedName>
        <fullName evidence="4">C6 zinc finger domain protein</fullName>
    </submittedName>
</protein>
<dbReference type="InParanoid" id="A0A1J7J220"/>
<dbReference type="InterPro" id="IPR001138">
    <property type="entry name" value="Zn2Cys6_DnaBD"/>
</dbReference>
<sequence>MVGVPRSTGCQLCVKRRVKCDQSRPSCSNCIKYGAPCPGYDKQMKFVAGKHHVRSRRQEDWRGWGSRAVNAPGGVGRSEDTAPGSTLSVVSAPGSASGTPTAPSASFSSQLERLAELTALYISPSDNRGQTINAMIQNLHESQAATEVRVFAPWFRNVPEHLGQKVTLDSAMAAFTLHLLGKAKQDDVLIRESLSIYDQSLGALQKALNHPEEWKSSETLCATMILSLFELFAGTIDAGSWMKHAAGVSWLLQQRGPEAHRDDWDRSMLVSFRNITIMHALFSGQDCFLARRPWQKLLTDDPVIEDRGDGTLTELYAITDRYWISLAKLPAILHRGYALREAKKYGLPTEPAQITLLVRRAEKLRSEVAALFEGYTALAPAPTEVPSQDPGSIYDTVLSYSNVWHGSFRMSCWATLLILQECLVQCQWPVDYTASNRELAGNIYRSIESVGAGLLGPLRVGYPLRIAYEFADLRTQLWIGSLLARFEKHYASTAPNGYPKPGTNE</sequence>
<dbReference type="Pfam" id="PF11951">
    <property type="entry name" value="Fungal_trans_2"/>
    <property type="match status" value="1"/>
</dbReference>
<dbReference type="EMBL" id="KV875094">
    <property type="protein sequence ID" value="OIW33525.1"/>
    <property type="molecule type" value="Genomic_DNA"/>
</dbReference>
<dbReference type="OrthoDB" id="3525185at2759"/>
<evidence type="ECO:0000313" key="5">
    <source>
        <dbReference type="Proteomes" id="UP000182658"/>
    </source>
</evidence>
<dbReference type="CDD" id="cd00067">
    <property type="entry name" value="GAL4"/>
    <property type="match status" value="1"/>
</dbReference>
<dbReference type="Proteomes" id="UP000182658">
    <property type="component" value="Unassembled WGS sequence"/>
</dbReference>
<evidence type="ECO:0000256" key="2">
    <source>
        <dbReference type="SAM" id="MobiDB-lite"/>
    </source>
</evidence>
<keyword evidence="1" id="KW-0539">Nucleus</keyword>
<dbReference type="STRING" id="1408157.A0A1J7J220"/>
<dbReference type="AlphaFoldDB" id="A0A1J7J220"/>
<dbReference type="Gene3D" id="4.10.240.10">
    <property type="entry name" value="Zn(2)-C6 fungal-type DNA-binding domain"/>
    <property type="match status" value="1"/>
</dbReference>
<feature type="domain" description="Zn(2)-C6 fungal-type" evidence="3">
    <location>
        <begin position="9"/>
        <end position="37"/>
    </location>
</feature>
<feature type="compositionally biased region" description="Low complexity" evidence="2">
    <location>
        <begin position="91"/>
        <end position="105"/>
    </location>
</feature>
<feature type="region of interest" description="Disordered" evidence="2">
    <location>
        <begin position="65"/>
        <end position="105"/>
    </location>
</feature>
<reference evidence="4 5" key="1">
    <citation type="submission" date="2016-10" db="EMBL/GenBank/DDBJ databases">
        <title>Draft genome sequence of Coniochaeta ligniaria NRRL30616, a lignocellulolytic fungus for bioabatement of inhibitors in plant biomass hydrolysates.</title>
        <authorList>
            <consortium name="DOE Joint Genome Institute"/>
            <person name="Jimenez D.J."/>
            <person name="Hector R.E."/>
            <person name="Riley R."/>
            <person name="Sun H."/>
            <person name="Grigoriev I.V."/>
            <person name="Van Elsas J.D."/>
            <person name="Nichols N.N."/>
        </authorList>
    </citation>
    <scope>NUCLEOTIDE SEQUENCE [LARGE SCALE GENOMIC DNA]</scope>
    <source>
        <strain evidence="4 5">NRRL 30616</strain>
    </source>
</reference>
<dbReference type="PANTHER" id="PTHR38111:SF5">
    <property type="entry name" value="TRANSCRIPTION FACTOR DOMAIN-CONTAINING PROTEIN"/>
    <property type="match status" value="1"/>
</dbReference>
<proteinExistence type="predicted"/>
<accession>A0A1J7J220</accession>